<evidence type="ECO:0000313" key="2">
    <source>
        <dbReference type="Proteomes" id="UP001066276"/>
    </source>
</evidence>
<dbReference type="AlphaFoldDB" id="A0AAV7KYZ1"/>
<organism evidence="1 2">
    <name type="scientific">Pleurodeles waltl</name>
    <name type="common">Iberian ribbed newt</name>
    <dbReference type="NCBI Taxonomy" id="8319"/>
    <lineage>
        <taxon>Eukaryota</taxon>
        <taxon>Metazoa</taxon>
        <taxon>Chordata</taxon>
        <taxon>Craniata</taxon>
        <taxon>Vertebrata</taxon>
        <taxon>Euteleostomi</taxon>
        <taxon>Amphibia</taxon>
        <taxon>Batrachia</taxon>
        <taxon>Caudata</taxon>
        <taxon>Salamandroidea</taxon>
        <taxon>Salamandridae</taxon>
        <taxon>Pleurodelinae</taxon>
        <taxon>Pleurodeles</taxon>
    </lineage>
</organism>
<keyword evidence="2" id="KW-1185">Reference proteome</keyword>
<protein>
    <submittedName>
        <fullName evidence="1">Uncharacterized protein</fullName>
    </submittedName>
</protein>
<dbReference type="EMBL" id="JANPWB010000016">
    <property type="protein sequence ID" value="KAJ1084711.1"/>
    <property type="molecule type" value="Genomic_DNA"/>
</dbReference>
<name>A0AAV7KYZ1_PLEWA</name>
<evidence type="ECO:0000313" key="1">
    <source>
        <dbReference type="EMBL" id="KAJ1084711.1"/>
    </source>
</evidence>
<proteinExistence type="predicted"/>
<comment type="caution">
    <text evidence="1">The sequence shown here is derived from an EMBL/GenBank/DDBJ whole genome shotgun (WGS) entry which is preliminary data.</text>
</comment>
<sequence length="57" mass="6564">QHLIYYPLEVCTIVGCYSPVNNSAPRVHYAQPAWRSGWEEEEGCGSMDKDTIFRTEE</sequence>
<reference evidence="1" key="1">
    <citation type="journal article" date="2022" name="bioRxiv">
        <title>Sequencing and chromosome-scale assembly of the giantPleurodeles waltlgenome.</title>
        <authorList>
            <person name="Brown T."/>
            <person name="Elewa A."/>
            <person name="Iarovenko S."/>
            <person name="Subramanian E."/>
            <person name="Araus A.J."/>
            <person name="Petzold A."/>
            <person name="Susuki M."/>
            <person name="Suzuki K.-i.T."/>
            <person name="Hayashi T."/>
            <person name="Toyoda A."/>
            <person name="Oliveira C."/>
            <person name="Osipova E."/>
            <person name="Leigh N.D."/>
            <person name="Simon A."/>
            <person name="Yun M.H."/>
        </authorList>
    </citation>
    <scope>NUCLEOTIDE SEQUENCE</scope>
    <source>
        <strain evidence="1">20211129_DDA</strain>
        <tissue evidence="1">Liver</tissue>
    </source>
</reference>
<feature type="non-terminal residue" evidence="1">
    <location>
        <position position="57"/>
    </location>
</feature>
<dbReference type="Proteomes" id="UP001066276">
    <property type="component" value="Chromosome 12"/>
</dbReference>
<accession>A0AAV7KYZ1</accession>
<gene>
    <name evidence="1" type="ORF">NDU88_004857</name>
</gene>
<feature type="non-terminal residue" evidence="1">
    <location>
        <position position="1"/>
    </location>
</feature>